<name>A0A6P8CN58_PUNGR</name>
<dbReference type="AlphaFoldDB" id="A0A6P8CN58"/>
<feature type="region of interest" description="Disordered" evidence="4">
    <location>
        <begin position="1"/>
        <end position="38"/>
    </location>
</feature>
<evidence type="ECO:0000313" key="7">
    <source>
        <dbReference type="RefSeq" id="XP_031383799.1"/>
    </source>
</evidence>
<dbReference type="OrthoDB" id="687110at2759"/>
<feature type="compositionally biased region" description="Basic residues" evidence="4">
    <location>
        <begin position="1"/>
        <end position="15"/>
    </location>
</feature>
<evidence type="ECO:0000256" key="2">
    <source>
        <dbReference type="ARBA" id="ARBA00022604"/>
    </source>
</evidence>
<reference evidence="6 7" key="2">
    <citation type="submission" date="2025-04" db="UniProtKB">
        <authorList>
            <consortium name="RefSeq"/>
        </authorList>
    </citation>
    <scope>IDENTIFICATION</scope>
    <source>
        <tissue evidence="6 7">Leaf</tissue>
    </source>
</reference>
<dbReference type="InterPro" id="IPR007930">
    <property type="entry name" value="DUF724"/>
</dbReference>
<keyword evidence="5" id="KW-1185">Reference proteome</keyword>
<reference evidence="5" key="1">
    <citation type="journal article" date="2020" name="Plant Biotechnol. J.">
        <title>The pomegranate (Punica granatum L.) draft genome dissects genetic divergence between soft- and hard-seeded cultivars.</title>
        <authorList>
            <person name="Luo X."/>
            <person name="Li H."/>
            <person name="Wu Z."/>
            <person name="Yao W."/>
            <person name="Zhao P."/>
            <person name="Cao D."/>
            <person name="Yu H."/>
            <person name="Li K."/>
            <person name="Poudel K."/>
            <person name="Zhao D."/>
            <person name="Zhang F."/>
            <person name="Xia X."/>
            <person name="Chen L."/>
            <person name="Wang Q."/>
            <person name="Jing D."/>
            <person name="Cao S."/>
        </authorList>
    </citation>
    <scope>NUCLEOTIDE SEQUENCE [LARGE SCALE GENOMIC DNA]</scope>
</reference>
<accession>A0A6P8CN58</accession>
<gene>
    <name evidence="6 7" type="primary">LOC116197712</name>
</gene>
<dbReference type="Pfam" id="PF05266">
    <property type="entry name" value="DUF724"/>
    <property type="match status" value="1"/>
</dbReference>
<dbReference type="Proteomes" id="UP000515151">
    <property type="component" value="Chromosome 2"/>
</dbReference>
<evidence type="ECO:0000256" key="3">
    <source>
        <dbReference type="SAM" id="Coils"/>
    </source>
</evidence>
<keyword evidence="1" id="KW-0813">Transport</keyword>
<feature type="coiled-coil region" evidence="3">
    <location>
        <begin position="178"/>
        <end position="233"/>
    </location>
</feature>
<keyword evidence="2" id="KW-0341">Growth regulation</keyword>
<evidence type="ECO:0000313" key="5">
    <source>
        <dbReference type="Proteomes" id="UP000515151"/>
    </source>
</evidence>
<evidence type="ECO:0000256" key="4">
    <source>
        <dbReference type="SAM" id="MobiDB-lite"/>
    </source>
</evidence>
<sequence length="259" mass="28969">MVGKTQGRKRGRPRKYCSDADGLPQSTMCGSHPRGGHLSLSDAVQMASRGEAETRTETENSTEMIIVTPRGESESLPFVKSSPAWKAVQSMQVFQKFPQNPHFLPLTEYRKSFREGMAIGHMVTFANVVEEAFRLKITDPVHSFMTCLEALQDLEPHGFHVNATKARLTKMLSVIEQLQKLHNEHVEVEGRISELTSENDEIVEEIVKLNEKIRNLQDELACAASKKENKDSEITALRESLAAISASIQSIELDFEDAT</sequence>
<keyword evidence="3" id="KW-0175">Coiled coil</keyword>
<evidence type="ECO:0000256" key="1">
    <source>
        <dbReference type="ARBA" id="ARBA00022448"/>
    </source>
</evidence>
<evidence type="ECO:0000313" key="6">
    <source>
        <dbReference type="RefSeq" id="XP_031383798.1"/>
    </source>
</evidence>
<dbReference type="GeneID" id="116197712"/>
<protein>
    <submittedName>
        <fullName evidence="6 7">DUF724 domain-containing protein 5-like isoform X1</fullName>
    </submittedName>
</protein>
<dbReference type="RefSeq" id="XP_031383799.1">
    <property type="nucleotide sequence ID" value="XM_031527939.1"/>
</dbReference>
<organism evidence="5 7">
    <name type="scientific">Punica granatum</name>
    <name type="common">Pomegranate</name>
    <dbReference type="NCBI Taxonomy" id="22663"/>
    <lineage>
        <taxon>Eukaryota</taxon>
        <taxon>Viridiplantae</taxon>
        <taxon>Streptophyta</taxon>
        <taxon>Embryophyta</taxon>
        <taxon>Tracheophyta</taxon>
        <taxon>Spermatophyta</taxon>
        <taxon>Magnoliopsida</taxon>
        <taxon>eudicotyledons</taxon>
        <taxon>Gunneridae</taxon>
        <taxon>Pentapetalae</taxon>
        <taxon>rosids</taxon>
        <taxon>malvids</taxon>
        <taxon>Myrtales</taxon>
        <taxon>Lythraceae</taxon>
        <taxon>Punica</taxon>
    </lineage>
</organism>
<dbReference type="RefSeq" id="XP_031383798.1">
    <property type="nucleotide sequence ID" value="XM_031527938.1"/>
</dbReference>
<proteinExistence type="predicted"/>